<evidence type="ECO:0000313" key="2">
    <source>
        <dbReference type="Proteomes" id="UP000823775"/>
    </source>
</evidence>
<proteinExistence type="predicted"/>
<accession>A0ABS8Y3N3</accession>
<gene>
    <name evidence="1" type="ORF">HAX54_011667</name>
</gene>
<organism evidence="1 2">
    <name type="scientific">Datura stramonium</name>
    <name type="common">Jimsonweed</name>
    <name type="synonym">Common thornapple</name>
    <dbReference type="NCBI Taxonomy" id="4076"/>
    <lineage>
        <taxon>Eukaryota</taxon>
        <taxon>Viridiplantae</taxon>
        <taxon>Streptophyta</taxon>
        <taxon>Embryophyta</taxon>
        <taxon>Tracheophyta</taxon>
        <taxon>Spermatophyta</taxon>
        <taxon>Magnoliopsida</taxon>
        <taxon>eudicotyledons</taxon>
        <taxon>Gunneridae</taxon>
        <taxon>Pentapetalae</taxon>
        <taxon>asterids</taxon>
        <taxon>lamiids</taxon>
        <taxon>Solanales</taxon>
        <taxon>Solanaceae</taxon>
        <taxon>Solanoideae</taxon>
        <taxon>Datureae</taxon>
        <taxon>Datura</taxon>
    </lineage>
</organism>
<dbReference type="EMBL" id="JACEIK010016685">
    <property type="protein sequence ID" value="MCE5165694.1"/>
    <property type="molecule type" value="Genomic_DNA"/>
</dbReference>
<protein>
    <submittedName>
        <fullName evidence="1">Uncharacterized protein</fullName>
    </submittedName>
</protein>
<comment type="caution">
    <text evidence="1">The sequence shown here is derived from an EMBL/GenBank/DDBJ whole genome shotgun (WGS) entry which is preliminary data.</text>
</comment>
<evidence type="ECO:0000313" key="1">
    <source>
        <dbReference type="EMBL" id="MCE5165694.1"/>
    </source>
</evidence>
<dbReference type="Proteomes" id="UP000823775">
    <property type="component" value="Unassembled WGS sequence"/>
</dbReference>
<sequence length="130" mass="14552">MYYSGTSHLEATSAGGNKFPSFLNFFSDEGLLKKVAQLHLRHSRRESSGNGRTISGSLLVVEKVPVRKDSYYSNVQPVFKNANGSHKCGHRMSLSYVASAKGRFRFRSKEDCRICHDALTNTPLEVLRVL</sequence>
<keyword evidence="2" id="KW-1185">Reference proteome</keyword>
<reference evidence="1 2" key="1">
    <citation type="journal article" date="2021" name="BMC Genomics">
        <title>Datura genome reveals duplications of psychoactive alkaloid biosynthetic genes and high mutation rate following tissue culture.</title>
        <authorList>
            <person name="Rajewski A."/>
            <person name="Carter-House D."/>
            <person name="Stajich J."/>
            <person name="Litt A."/>
        </authorList>
    </citation>
    <scope>NUCLEOTIDE SEQUENCE [LARGE SCALE GENOMIC DNA]</scope>
    <source>
        <strain evidence="1">AR-01</strain>
    </source>
</reference>
<name>A0ABS8Y3N3_DATST</name>